<dbReference type="GO" id="GO:0004867">
    <property type="term" value="F:serine-type endopeptidase inhibitor activity"/>
    <property type="evidence" value="ECO:0007669"/>
    <property type="project" value="UniProtKB-KW"/>
</dbReference>
<keyword evidence="3" id="KW-1185">Reference proteome</keyword>
<dbReference type="Pfam" id="PF00014">
    <property type="entry name" value="Kunitz_BPTI"/>
    <property type="match status" value="1"/>
</dbReference>
<keyword evidence="1" id="KW-1015">Disulfide bond</keyword>
<dbReference type="PANTHER" id="PTHR46751">
    <property type="entry name" value="EPPIN"/>
    <property type="match status" value="1"/>
</dbReference>
<dbReference type="SUPFAM" id="SSF57362">
    <property type="entry name" value="BPTI-like"/>
    <property type="match status" value="1"/>
</dbReference>
<reference evidence="4" key="1">
    <citation type="submission" date="2025-08" db="UniProtKB">
        <authorList>
            <consortium name="RefSeq"/>
        </authorList>
    </citation>
    <scope>IDENTIFICATION</scope>
    <source>
        <tissue evidence="4">Whole sample</tissue>
    </source>
</reference>
<dbReference type="FunFam" id="4.10.410.10:FF:000020">
    <property type="entry name" value="Collagen, type VI, alpha 3"/>
    <property type="match status" value="1"/>
</dbReference>
<dbReference type="Gene3D" id="4.10.410.10">
    <property type="entry name" value="Pancreatic trypsin inhibitor Kunitz domain"/>
    <property type="match status" value="1"/>
</dbReference>
<organism evidence="3 4">
    <name type="scientific">Crassostrea virginica</name>
    <name type="common">Eastern oyster</name>
    <dbReference type="NCBI Taxonomy" id="6565"/>
    <lineage>
        <taxon>Eukaryota</taxon>
        <taxon>Metazoa</taxon>
        <taxon>Spiralia</taxon>
        <taxon>Lophotrochozoa</taxon>
        <taxon>Mollusca</taxon>
        <taxon>Bivalvia</taxon>
        <taxon>Autobranchia</taxon>
        <taxon>Pteriomorphia</taxon>
        <taxon>Ostreida</taxon>
        <taxon>Ostreoidea</taxon>
        <taxon>Ostreidae</taxon>
        <taxon>Crassostrea</taxon>
    </lineage>
</organism>
<dbReference type="SMART" id="SM00131">
    <property type="entry name" value="KU"/>
    <property type="match status" value="1"/>
</dbReference>
<dbReference type="Proteomes" id="UP000694844">
    <property type="component" value="Chromosome 8"/>
</dbReference>
<keyword evidence="4" id="KW-0646">Protease inhibitor</keyword>
<sequence length="155" mass="17050">MLNKRNNTLTQGTQTFTMMKTGTVGLFLALAVVCVGARYGYPTPPPGPVEDPCRLPPAAGNCRGICPRWYYDSRQRSCRPFNYGCCGGNANNFKTRRLCENTCREDRACPAIACFVGACTIQTCPNYPEATCFAVCPCESVWIYNGEDVSSRCNN</sequence>
<accession>A0A8B8BGP7</accession>
<dbReference type="OrthoDB" id="4473401at2759"/>
<gene>
    <name evidence="4" type="primary">LOC111109984</name>
</gene>
<dbReference type="GO" id="GO:0005615">
    <property type="term" value="C:extracellular space"/>
    <property type="evidence" value="ECO:0007669"/>
    <property type="project" value="TreeGrafter"/>
</dbReference>
<dbReference type="InterPro" id="IPR036880">
    <property type="entry name" value="Kunitz_BPTI_sf"/>
</dbReference>
<dbReference type="GeneID" id="111109984"/>
<evidence type="ECO:0000259" key="2">
    <source>
        <dbReference type="PROSITE" id="PS50279"/>
    </source>
</evidence>
<name>A0A8B8BGP7_CRAVI</name>
<dbReference type="CDD" id="cd00109">
    <property type="entry name" value="Kunitz-type"/>
    <property type="match status" value="1"/>
</dbReference>
<evidence type="ECO:0000313" key="3">
    <source>
        <dbReference type="Proteomes" id="UP000694844"/>
    </source>
</evidence>
<evidence type="ECO:0000313" key="4">
    <source>
        <dbReference type="RefSeq" id="XP_022301984.1"/>
    </source>
</evidence>
<keyword evidence="4" id="KW-0722">Serine protease inhibitor</keyword>
<feature type="domain" description="BPTI/Kunitz inhibitor" evidence="2">
    <location>
        <begin position="53"/>
        <end position="103"/>
    </location>
</feature>
<dbReference type="InterPro" id="IPR002223">
    <property type="entry name" value="Kunitz_BPTI"/>
</dbReference>
<dbReference type="PANTHER" id="PTHR46751:SF1">
    <property type="entry name" value="WAP FOUR-DISULFIDE CORE DOMAIN PROTEIN 6A"/>
    <property type="match status" value="1"/>
</dbReference>
<dbReference type="PRINTS" id="PR00759">
    <property type="entry name" value="BASICPTASE"/>
</dbReference>
<dbReference type="KEGG" id="cvn:111109984"/>
<dbReference type="AlphaFoldDB" id="A0A8B8BGP7"/>
<dbReference type="RefSeq" id="XP_022301984.1">
    <property type="nucleotide sequence ID" value="XM_022446276.1"/>
</dbReference>
<protein>
    <submittedName>
        <fullName evidence="4">Kunitz-type serine protease inhibitor A-like</fullName>
    </submittedName>
</protein>
<proteinExistence type="predicted"/>
<dbReference type="InterPro" id="IPR051388">
    <property type="entry name" value="Serpin_venom_toxin"/>
</dbReference>
<dbReference type="PROSITE" id="PS50279">
    <property type="entry name" value="BPTI_KUNITZ_2"/>
    <property type="match status" value="1"/>
</dbReference>
<evidence type="ECO:0000256" key="1">
    <source>
        <dbReference type="ARBA" id="ARBA00023157"/>
    </source>
</evidence>